<evidence type="ECO:0000256" key="5">
    <source>
        <dbReference type="HAMAP-Rule" id="MF_00724"/>
    </source>
</evidence>
<dbReference type="PANTHER" id="PTHR34653">
    <property type="match status" value="1"/>
</dbReference>
<dbReference type="AlphaFoldDB" id="J2IAJ9"/>
<dbReference type="GO" id="GO:0005198">
    <property type="term" value="F:structural molecule activity"/>
    <property type="evidence" value="ECO:0007669"/>
    <property type="project" value="UniProtKB-UniRule"/>
</dbReference>
<protein>
    <recommendedName>
        <fullName evidence="3 5">Flagellar hook-basal body complex protein FliE</fullName>
    </recommendedName>
</protein>
<comment type="similarity">
    <text evidence="2 5">Belongs to the FliE family.</text>
</comment>
<accession>J2IAJ9</accession>
<evidence type="ECO:0000256" key="3">
    <source>
        <dbReference type="ARBA" id="ARBA00018024"/>
    </source>
</evidence>
<dbReference type="PANTHER" id="PTHR34653:SF1">
    <property type="entry name" value="FLAGELLAR HOOK-BASAL BODY COMPLEX PROTEIN FLIE"/>
    <property type="match status" value="1"/>
</dbReference>
<keyword evidence="6" id="KW-0969">Cilium</keyword>
<dbReference type="EMBL" id="ALAB01000039">
    <property type="protein sequence ID" value="EJI84127.1"/>
    <property type="molecule type" value="Genomic_DNA"/>
</dbReference>
<sequence>MTGTIMQIKGQALYAQMQSMASQARALPADAKPAMDIAPVNGSQSDFTTLFKNALGNVNTLQQQAGAMRNAVELGDPRVSLAQAMIASQKSSLAFEATVQVRNKLVEAYKEIMSMPV</sequence>
<dbReference type="GO" id="GO:0071973">
    <property type="term" value="P:bacterial-type flagellum-dependent cell motility"/>
    <property type="evidence" value="ECO:0007669"/>
    <property type="project" value="InterPro"/>
</dbReference>
<dbReference type="Proteomes" id="UP000012043">
    <property type="component" value="Unassembled WGS sequence"/>
</dbReference>
<comment type="subcellular location">
    <subcellularLocation>
        <location evidence="1 5">Bacterial flagellum basal body</location>
    </subcellularLocation>
</comment>
<dbReference type="NCBIfam" id="TIGR00205">
    <property type="entry name" value="fliE"/>
    <property type="match status" value="1"/>
</dbReference>
<evidence type="ECO:0000313" key="7">
    <source>
        <dbReference type="Proteomes" id="UP000012043"/>
    </source>
</evidence>
<dbReference type="HAMAP" id="MF_00724">
    <property type="entry name" value="FliE"/>
    <property type="match status" value="1"/>
</dbReference>
<evidence type="ECO:0000256" key="4">
    <source>
        <dbReference type="ARBA" id="ARBA00023143"/>
    </source>
</evidence>
<dbReference type="GO" id="GO:0003774">
    <property type="term" value="F:cytoskeletal motor activity"/>
    <property type="evidence" value="ECO:0007669"/>
    <property type="project" value="InterPro"/>
</dbReference>
<name>J2IAJ9_9ALTE</name>
<evidence type="ECO:0000256" key="1">
    <source>
        <dbReference type="ARBA" id="ARBA00004117"/>
    </source>
</evidence>
<organism evidence="6 7">
    <name type="scientific">Alishewanella aestuarii B11</name>
    <dbReference type="NCBI Taxonomy" id="1197174"/>
    <lineage>
        <taxon>Bacteria</taxon>
        <taxon>Pseudomonadati</taxon>
        <taxon>Pseudomonadota</taxon>
        <taxon>Gammaproteobacteria</taxon>
        <taxon>Alteromonadales</taxon>
        <taxon>Alteromonadaceae</taxon>
        <taxon>Alishewanella</taxon>
    </lineage>
</organism>
<dbReference type="PATRIC" id="fig|1197174.4.peg.2893"/>
<dbReference type="PRINTS" id="PR01006">
    <property type="entry name" value="FLGHOOKFLIE"/>
</dbReference>
<keyword evidence="6" id="KW-0966">Cell projection</keyword>
<gene>
    <name evidence="5" type="primary">fliE</name>
    <name evidence="6" type="ORF">AEST_29610</name>
</gene>
<evidence type="ECO:0000256" key="2">
    <source>
        <dbReference type="ARBA" id="ARBA00009272"/>
    </source>
</evidence>
<dbReference type="GO" id="GO:0009425">
    <property type="term" value="C:bacterial-type flagellum basal body"/>
    <property type="evidence" value="ECO:0007669"/>
    <property type="project" value="UniProtKB-SubCell"/>
</dbReference>
<dbReference type="InterPro" id="IPR001624">
    <property type="entry name" value="FliE"/>
</dbReference>
<dbReference type="Pfam" id="PF02049">
    <property type="entry name" value="FliE"/>
    <property type="match status" value="1"/>
</dbReference>
<comment type="caution">
    <text evidence="6">The sequence shown here is derived from an EMBL/GenBank/DDBJ whole genome shotgun (WGS) entry which is preliminary data.</text>
</comment>
<proteinExistence type="inferred from homology"/>
<keyword evidence="4 5" id="KW-0975">Bacterial flagellum</keyword>
<evidence type="ECO:0000313" key="6">
    <source>
        <dbReference type="EMBL" id="EJI84127.1"/>
    </source>
</evidence>
<keyword evidence="6" id="KW-0282">Flagellum</keyword>
<reference evidence="6 7" key="1">
    <citation type="journal article" date="2012" name="J. Bacteriol.">
        <title>Genome Sequence of Pectin-Degrading Alishewanella aestuarii Strain B11T, Isolated from Tidal Flat Sediment.</title>
        <authorList>
            <person name="Jung J."/>
            <person name="Choi S."/>
            <person name="Chun J."/>
            <person name="Park W."/>
        </authorList>
    </citation>
    <scope>NUCLEOTIDE SEQUENCE [LARGE SCALE GENOMIC DNA]</scope>
    <source>
        <strain evidence="6 7">B11</strain>
    </source>
</reference>
<keyword evidence="7" id="KW-1185">Reference proteome</keyword>